<dbReference type="Proteomes" id="UP000821845">
    <property type="component" value="Chromosome 1"/>
</dbReference>
<evidence type="ECO:0000313" key="1">
    <source>
        <dbReference type="EMBL" id="KAH6945604.1"/>
    </source>
</evidence>
<proteinExistence type="predicted"/>
<keyword evidence="2" id="KW-1185">Reference proteome</keyword>
<protein>
    <submittedName>
        <fullName evidence="1">Uncharacterized protein</fullName>
    </submittedName>
</protein>
<accession>A0ACB7THV7</accession>
<evidence type="ECO:0000313" key="2">
    <source>
        <dbReference type="Proteomes" id="UP000821845"/>
    </source>
</evidence>
<sequence length="115" mass="12367">MYPSSFQRRRRRDVEGQPCLRFGERCLGAAAACNPNGRASPATTTTVRARNRKPTVRVKASPCPLRYRCSCRNRVFAQPLGAMGVAVANLASSGRAASCADSVETGAPARATRRI</sequence>
<comment type="caution">
    <text evidence="1">The sequence shown here is derived from an EMBL/GenBank/DDBJ whole genome shotgun (WGS) entry which is preliminary data.</text>
</comment>
<name>A0ACB7THV7_HYAAI</name>
<organism evidence="1 2">
    <name type="scientific">Hyalomma asiaticum</name>
    <name type="common">Tick</name>
    <dbReference type="NCBI Taxonomy" id="266040"/>
    <lineage>
        <taxon>Eukaryota</taxon>
        <taxon>Metazoa</taxon>
        <taxon>Ecdysozoa</taxon>
        <taxon>Arthropoda</taxon>
        <taxon>Chelicerata</taxon>
        <taxon>Arachnida</taxon>
        <taxon>Acari</taxon>
        <taxon>Parasitiformes</taxon>
        <taxon>Ixodida</taxon>
        <taxon>Ixodoidea</taxon>
        <taxon>Ixodidae</taxon>
        <taxon>Hyalomminae</taxon>
        <taxon>Hyalomma</taxon>
    </lineage>
</organism>
<dbReference type="EMBL" id="CM023481">
    <property type="protein sequence ID" value="KAH6945604.1"/>
    <property type="molecule type" value="Genomic_DNA"/>
</dbReference>
<gene>
    <name evidence="1" type="ORF">HPB50_009288</name>
</gene>
<reference evidence="1" key="1">
    <citation type="submission" date="2020-05" db="EMBL/GenBank/DDBJ databases">
        <title>Large-scale comparative analyses of tick genomes elucidate their genetic diversity and vector capacities.</title>
        <authorList>
            <person name="Jia N."/>
            <person name="Wang J."/>
            <person name="Shi W."/>
            <person name="Du L."/>
            <person name="Sun Y."/>
            <person name="Zhan W."/>
            <person name="Jiang J."/>
            <person name="Wang Q."/>
            <person name="Zhang B."/>
            <person name="Ji P."/>
            <person name="Sakyi L.B."/>
            <person name="Cui X."/>
            <person name="Yuan T."/>
            <person name="Jiang B."/>
            <person name="Yang W."/>
            <person name="Lam T.T.-Y."/>
            <person name="Chang Q."/>
            <person name="Ding S."/>
            <person name="Wang X."/>
            <person name="Zhu J."/>
            <person name="Ruan X."/>
            <person name="Zhao L."/>
            <person name="Wei J."/>
            <person name="Que T."/>
            <person name="Du C."/>
            <person name="Cheng J."/>
            <person name="Dai P."/>
            <person name="Han X."/>
            <person name="Huang E."/>
            <person name="Gao Y."/>
            <person name="Liu J."/>
            <person name="Shao H."/>
            <person name="Ye R."/>
            <person name="Li L."/>
            <person name="Wei W."/>
            <person name="Wang X."/>
            <person name="Wang C."/>
            <person name="Yang T."/>
            <person name="Huo Q."/>
            <person name="Li W."/>
            <person name="Guo W."/>
            <person name="Chen H."/>
            <person name="Zhou L."/>
            <person name="Ni X."/>
            <person name="Tian J."/>
            <person name="Zhou Y."/>
            <person name="Sheng Y."/>
            <person name="Liu T."/>
            <person name="Pan Y."/>
            <person name="Xia L."/>
            <person name="Li J."/>
            <person name="Zhao F."/>
            <person name="Cao W."/>
        </authorList>
    </citation>
    <scope>NUCLEOTIDE SEQUENCE</scope>
    <source>
        <strain evidence="1">Hyas-2018</strain>
    </source>
</reference>